<dbReference type="Pfam" id="PF13563">
    <property type="entry name" value="2_5_RNA_ligase2"/>
    <property type="match status" value="1"/>
</dbReference>
<sequence length="186" mass="21576">MNLSHYFIAIPLSEQWKQWLAVRQSEIKRQLPYKQWTHRDDLHVTMKFLGPVADSDLDMLLEQLHGLETIFAFHVHAGELGTFGNPSAPRVLWTGVEKTPDLINLHQCVEAAAADAGFQPEKRPFKPHITLAKKWNGSKMDMKPWQERYSTQHVFTVDQVTVYRIFPAQLPKYQSIRTFDLLKGNH</sequence>
<protein>
    <recommendedName>
        <fullName evidence="2">RNA 2',3'-cyclic phosphodiesterase</fullName>
        <shortName evidence="2">RNA 2',3'-CPDase</shortName>
        <ecNumber evidence="2">3.1.4.58</ecNumber>
    </recommendedName>
</protein>
<dbReference type="Gene3D" id="3.90.1140.10">
    <property type="entry name" value="Cyclic phosphodiesterase"/>
    <property type="match status" value="1"/>
</dbReference>
<comment type="caution">
    <text evidence="3">The sequence shown here is derived from an EMBL/GenBank/DDBJ whole genome shotgun (WGS) entry which is preliminary data.</text>
</comment>
<gene>
    <name evidence="3" type="primary">thpR</name>
    <name evidence="3" type="ORF">GCM10008983_02940</name>
</gene>
<comment type="catalytic activity">
    <reaction evidence="2">
        <text>a 3'-end 2',3'-cyclophospho-ribonucleotide-RNA + H2O = a 3'-end 2'-phospho-ribonucleotide-RNA + H(+)</text>
        <dbReference type="Rhea" id="RHEA:11828"/>
        <dbReference type="Rhea" id="RHEA-COMP:10464"/>
        <dbReference type="Rhea" id="RHEA-COMP:17353"/>
        <dbReference type="ChEBI" id="CHEBI:15377"/>
        <dbReference type="ChEBI" id="CHEBI:15378"/>
        <dbReference type="ChEBI" id="CHEBI:83064"/>
        <dbReference type="ChEBI" id="CHEBI:173113"/>
        <dbReference type="EC" id="3.1.4.58"/>
    </reaction>
</comment>
<evidence type="ECO:0000256" key="1">
    <source>
        <dbReference type="ARBA" id="ARBA00022801"/>
    </source>
</evidence>
<keyword evidence="4" id="KW-1185">Reference proteome</keyword>
<dbReference type="HAMAP" id="MF_01940">
    <property type="entry name" value="RNA_CPDase"/>
    <property type="match status" value="1"/>
</dbReference>
<dbReference type="Proteomes" id="UP001501459">
    <property type="component" value="Unassembled WGS sequence"/>
</dbReference>
<organism evidence="3 4">
    <name type="scientific">Lentibacillus halophilus</name>
    <dbReference type="NCBI Taxonomy" id="295065"/>
    <lineage>
        <taxon>Bacteria</taxon>
        <taxon>Bacillati</taxon>
        <taxon>Bacillota</taxon>
        <taxon>Bacilli</taxon>
        <taxon>Bacillales</taxon>
        <taxon>Bacillaceae</taxon>
        <taxon>Lentibacillus</taxon>
    </lineage>
</organism>
<feature type="short sequence motif" description="HXTX 1" evidence="2">
    <location>
        <begin position="43"/>
        <end position="46"/>
    </location>
</feature>
<keyword evidence="1 2" id="KW-0378">Hydrolase</keyword>
<evidence type="ECO:0000313" key="4">
    <source>
        <dbReference type="Proteomes" id="UP001501459"/>
    </source>
</evidence>
<name>A0ABN0Z2G8_9BACI</name>
<dbReference type="SUPFAM" id="SSF55144">
    <property type="entry name" value="LigT-like"/>
    <property type="match status" value="1"/>
</dbReference>
<proteinExistence type="inferred from homology"/>
<dbReference type="PANTHER" id="PTHR35561">
    <property type="entry name" value="RNA 2',3'-CYCLIC PHOSPHODIESTERASE"/>
    <property type="match status" value="1"/>
</dbReference>
<feature type="active site" description="Proton acceptor" evidence="2">
    <location>
        <position position="128"/>
    </location>
</feature>
<evidence type="ECO:0000313" key="3">
    <source>
        <dbReference type="EMBL" id="GAA0429974.1"/>
    </source>
</evidence>
<reference evidence="3 4" key="1">
    <citation type="journal article" date="2019" name="Int. J. Syst. Evol. Microbiol.">
        <title>The Global Catalogue of Microorganisms (GCM) 10K type strain sequencing project: providing services to taxonomists for standard genome sequencing and annotation.</title>
        <authorList>
            <consortium name="The Broad Institute Genomics Platform"/>
            <consortium name="The Broad Institute Genome Sequencing Center for Infectious Disease"/>
            <person name="Wu L."/>
            <person name="Ma J."/>
        </authorList>
    </citation>
    <scope>NUCLEOTIDE SEQUENCE [LARGE SCALE GENOMIC DNA]</scope>
    <source>
        <strain evidence="3 4">JCM 12149</strain>
    </source>
</reference>
<feature type="short sequence motif" description="HXTX 2" evidence="2">
    <location>
        <begin position="128"/>
        <end position="131"/>
    </location>
</feature>
<comment type="function">
    <text evidence="2">Hydrolyzes RNA 2',3'-cyclic phosphodiester to an RNA 2'-phosphomonoester.</text>
</comment>
<dbReference type="NCBIfam" id="TIGR02258">
    <property type="entry name" value="2_5_ligase"/>
    <property type="match status" value="1"/>
</dbReference>
<comment type="similarity">
    <text evidence="2">Belongs to the 2H phosphoesterase superfamily. ThpR family.</text>
</comment>
<dbReference type="InterPro" id="IPR009097">
    <property type="entry name" value="Cyclic_Pdiesterase"/>
</dbReference>
<dbReference type="PANTHER" id="PTHR35561:SF1">
    <property type="entry name" value="RNA 2',3'-CYCLIC PHOSPHODIESTERASE"/>
    <property type="match status" value="1"/>
</dbReference>
<accession>A0ABN0Z2G8</accession>
<dbReference type="EMBL" id="BAAADM010000005">
    <property type="protein sequence ID" value="GAA0429974.1"/>
    <property type="molecule type" value="Genomic_DNA"/>
</dbReference>
<dbReference type="InterPro" id="IPR004175">
    <property type="entry name" value="RNA_CPDase"/>
</dbReference>
<dbReference type="EC" id="3.1.4.58" evidence="2"/>
<dbReference type="RefSeq" id="WP_343750684.1">
    <property type="nucleotide sequence ID" value="NZ_BAAADM010000005.1"/>
</dbReference>
<feature type="active site" description="Proton donor" evidence="2">
    <location>
        <position position="43"/>
    </location>
</feature>
<evidence type="ECO:0000256" key="2">
    <source>
        <dbReference type="HAMAP-Rule" id="MF_01940"/>
    </source>
</evidence>